<evidence type="ECO:0000256" key="7">
    <source>
        <dbReference type="ARBA" id="ARBA00022837"/>
    </source>
</evidence>
<dbReference type="PROSITE" id="PS00018">
    <property type="entry name" value="EF_HAND_1"/>
    <property type="match status" value="2"/>
</dbReference>
<feature type="transmembrane region" description="Helical" evidence="10">
    <location>
        <begin position="387"/>
        <end position="411"/>
    </location>
</feature>
<proteinExistence type="inferred from homology"/>
<keyword evidence="5" id="KW-1003">Cell membrane</keyword>
<dbReference type="Gene3D" id="1.10.238.10">
    <property type="entry name" value="EF-hand"/>
    <property type="match status" value="1"/>
</dbReference>
<feature type="transmembrane region" description="Helical" evidence="10">
    <location>
        <begin position="65"/>
        <end position="85"/>
    </location>
</feature>
<evidence type="ECO:0000256" key="10">
    <source>
        <dbReference type="SAM" id="Phobius"/>
    </source>
</evidence>
<feature type="transmembrane region" description="Helical" evidence="10">
    <location>
        <begin position="97"/>
        <end position="115"/>
    </location>
</feature>
<feature type="domain" description="EF-hand" evidence="11">
    <location>
        <begin position="574"/>
        <end position="609"/>
    </location>
</feature>
<evidence type="ECO:0000256" key="6">
    <source>
        <dbReference type="ARBA" id="ARBA00022692"/>
    </source>
</evidence>
<evidence type="ECO:0000256" key="8">
    <source>
        <dbReference type="ARBA" id="ARBA00022989"/>
    </source>
</evidence>
<keyword evidence="9 10" id="KW-0472">Membrane</keyword>
<keyword evidence="13" id="KW-1185">Reference proteome</keyword>
<dbReference type="CDD" id="cd00051">
    <property type="entry name" value="EFh"/>
    <property type="match status" value="1"/>
</dbReference>
<evidence type="ECO:0000313" key="13">
    <source>
        <dbReference type="Proteomes" id="UP000663828"/>
    </source>
</evidence>
<dbReference type="PANTHER" id="PTHR12929">
    <property type="entry name" value="SOLUTE CARRIER FAMILY 52"/>
    <property type="match status" value="1"/>
</dbReference>
<dbReference type="Pfam" id="PF06237">
    <property type="entry name" value="SLC52_ribofla_tr"/>
    <property type="match status" value="1"/>
</dbReference>
<evidence type="ECO:0000256" key="9">
    <source>
        <dbReference type="ARBA" id="ARBA00023136"/>
    </source>
</evidence>
<feature type="domain" description="EF-hand" evidence="11">
    <location>
        <begin position="538"/>
        <end position="573"/>
    </location>
</feature>
<comment type="subcellular location">
    <subcellularLocation>
        <location evidence="2">Cell membrane</location>
        <topology evidence="2">Multi-pass membrane protein</topology>
    </subcellularLocation>
</comment>
<comment type="catalytic activity">
    <reaction evidence="1">
        <text>riboflavin(in) = riboflavin(out)</text>
        <dbReference type="Rhea" id="RHEA:35015"/>
        <dbReference type="ChEBI" id="CHEBI:57986"/>
    </reaction>
</comment>
<evidence type="ECO:0000256" key="3">
    <source>
        <dbReference type="ARBA" id="ARBA00006366"/>
    </source>
</evidence>
<keyword evidence="6 10" id="KW-0812">Transmembrane</keyword>
<comment type="similarity">
    <text evidence="3">Belongs to the riboflavin transporter family.</text>
</comment>
<keyword evidence="4" id="KW-0813">Transport</keyword>
<evidence type="ECO:0000256" key="2">
    <source>
        <dbReference type="ARBA" id="ARBA00004651"/>
    </source>
</evidence>
<feature type="transmembrane region" description="Helical" evidence="10">
    <location>
        <begin position="423"/>
        <end position="445"/>
    </location>
</feature>
<dbReference type="InterPro" id="IPR009357">
    <property type="entry name" value="Riboflavin_transptr"/>
</dbReference>
<dbReference type="Proteomes" id="UP000663828">
    <property type="component" value="Unassembled WGS sequence"/>
</dbReference>
<dbReference type="InterPro" id="IPR018247">
    <property type="entry name" value="EF_Hand_1_Ca_BS"/>
</dbReference>
<accession>A0A814DAS6</accession>
<name>A0A814DAS6_ADIRI</name>
<dbReference type="PROSITE" id="PS50222">
    <property type="entry name" value="EF_HAND_2"/>
    <property type="match status" value="2"/>
</dbReference>
<keyword evidence="7" id="KW-0106">Calcium</keyword>
<comment type="caution">
    <text evidence="12">The sequence shown here is derived from an EMBL/GenBank/DDBJ whole genome shotgun (WGS) entry which is preliminary data.</text>
</comment>
<evidence type="ECO:0000256" key="1">
    <source>
        <dbReference type="ARBA" id="ARBA00000215"/>
    </source>
</evidence>
<keyword evidence="8 10" id="KW-1133">Transmembrane helix</keyword>
<feature type="transmembrane region" description="Helical" evidence="10">
    <location>
        <begin position="127"/>
        <end position="151"/>
    </location>
</feature>
<feature type="transmembrane region" description="Helical" evidence="10">
    <location>
        <begin position="23"/>
        <end position="45"/>
    </location>
</feature>
<reference evidence="12" key="1">
    <citation type="submission" date="2021-02" db="EMBL/GenBank/DDBJ databases">
        <authorList>
            <person name="Nowell W R."/>
        </authorList>
    </citation>
    <scope>NUCLEOTIDE SEQUENCE</scope>
</reference>
<dbReference type="GO" id="GO:0005886">
    <property type="term" value="C:plasma membrane"/>
    <property type="evidence" value="ECO:0007669"/>
    <property type="project" value="UniProtKB-SubCell"/>
</dbReference>
<feature type="transmembrane region" description="Helical" evidence="10">
    <location>
        <begin position="288"/>
        <end position="311"/>
    </location>
</feature>
<sequence>MLANSPPHVDIISTPTTDFHYKAIVYVLIALFGLGTWTNLAGVWIELPIIVPVLPESWQLPAKLALLINSASIFPIIIVFASLIFKLNTASFEVSVNFVLLSTSIALAIAFAYLWDKTALLFGREQSVYLMFLCFITAIADCMSSTTFIPFLHRYEPIYLNAYFTGEAFTALLPAMFGVGQGIGKSDCQLTVNSTFVEIQHAPRFSVRTYFLLLSSLPLSALLAFSILRLMKTGRSKVKPPEPKSKPRVFIVLDNINHIGLVEQTLDTINSIEMKIKRGRKQSNRLKAFILSELGIYLLILFQASAILYGICPGLTTFSLNAYSATTFHYTIIISQFAYPAIALFATSTPELPSKIIYSIYIATLVLFAYILVTAKMSPCPPLVNQTIGHVIIFFVWISIHLTCSYIRISMGNYFRRNLGHRGLVWFGVGTQSGSLVGAIINFLLTNTFQLFQERNAFQIRRVPASLNYEKHKMGNQTSSGETLMDETKDLLMLRTGMSKYDLELWYKAIFDRSTKGKLSKQQMISIYKDMSDLDSQRISEVVDSLAKVFDEDESGTVDINEFMRGFILTTKGDLQSKIEYTFRIYDRNNDNQISGEEIKQMANSITRMLGGDETGPDQACIAIIQQFLKQFTGQGNGVIYKHDFIRTVMQNRELLAILSPFYVSSNHRM</sequence>
<feature type="transmembrane region" description="Helical" evidence="10">
    <location>
        <begin position="323"/>
        <end position="344"/>
    </location>
</feature>
<feature type="transmembrane region" description="Helical" evidence="10">
    <location>
        <begin position="210"/>
        <end position="231"/>
    </location>
</feature>
<dbReference type="InterPro" id="IPR002048">
    <property type="entry name" value="EF_hand_dom"/>
</dbReference>
<dbReference type="InterPro" id="IPR011992">
    <property type="entry name" value="EF-hand-dom_pair"/>
</dbReference>
<dbReference type="PRINTS" id="PR00450">
    <property type="entry name" value="RECOVERIN"/>
</dbReference>
<dbReference type="PANTHER" id="PTHR12929:SF10">
    <property type="entry name" value="RIBOFLAVIN TRANSPORTER"/>
    <property type="match status" value="1"/>
</dbReference>
<dbReference type="SMART" id="SM00054">
    <property type="entry name" value="EFh"/>
    <property type="match status" value="2"/>
</dbReference>
<feature type="transmembrane region" description="Helical" evidence="10">
    <location>
        <begin position="356"/>
        <end position="375"/>
    </location>
</feature>
<dbReference type="AlphaFoldDB" id="A0A814DAS6"/>
<protein>
    <recommendedName>
        <fullName evidence="11">EF-hand domain-containing protein</fullName>
    </recommendedName>
</protein>
<evidence type="ECO:0000259" key="11">
    <source>
        <dbReference type="PROSITE" id="PS50222"/>
    </source>
</evidence>
<dbReference type="GO" id="GO:0005509">
    <property type="term" value="F:calcium ion binding"/>
    <property type="evidence" value="ECO:0007669"/>
    <property type="project" value="InterPro"/>
</dbReference>
<dbReference type="Pfam" id="PF13202">
    <property type="entry name" value="EF-hand_5"/>
    <property type="match status" value="1"/>
</dbReference>
<evidence type="ECO:0000256" key="4">
    <source>
        <dbReference type="ARBA" id="ARBA00022448"/>
    </source>
</evidence>
<dbReference type="EMBL" id="CAJNOR010000576">
    <property type="protein sequence ID" value="CAF0951918.1"/>
    <property type="molecule type" value="Genomic_DNA"/>
</dbReference>
<evidence type="ECO:0000256" key="5">
    <source>
        <dbReference type="ARBA" id="ARBA00022475"/>
    </source>
</evidence>
<dbReference type="GO" id="GO:0032217">
    <property type="term" value="F:riboflavin transmembrane transporter activity"/>
    <property type="evidence" value="ECO:0007669"/>
    <property type="project" value="InterPro"/>
</dbReference>
<evidence type="ECO:0000313" key="12">
    <source>
        <dbReference type="EMBL" id="CAF0951918.1"/>
    </source>
</evidence>
<organism evidence="12 13">
    <name type="scientific">Adineta ricciae</name>
    <name type="common">Rotifer</name>
    <dbReference type="NCBI Taxonomy" id="249248"/>
    <lineage>
        <taxon>Eukaryota</taxon>
        <taxon>Metazoa</taxon>
        <taxon>Spiralia</taxon>
        <taxon>Gnathifera</taxon>
        <taxon>Rotifera</taxon>
        <taxon>Eurotatoria</taxon>
        <taxon>Bdelloidea</taxon>
        <taxon>Adinetida</taxon>
        <taxon>Adinetidae</taxon>
        <taxon>Adineta</taxon>
    </lineage>
</organism>
<gene>
    <name evidence="12" type="ORF">XAT740_LOCUS10713</name>
</gene>
<dbReference type="SUPFAM" id="SSF47473">
    <property type="entry name" value="EF-hand"/>
    <property type="match status" value="1"/>
</dbReference>
<feature type="transmembrane region" description="Helical" evidence="10">
    <location>
        <begin position="158"/>
        <end position="177"/>
    </location>
</feature>